<organism evidence="1 2">
    <name type="scientific">Pseudomonas parafulva</name>
    <dbReference type="NCBI Taxonomy" id="157782"/>
    <lineage>
        <taxon>Bacteria</taxon>
        <taxon>Pseudomonadati</taxon>
        <taxon>Pseudomonadota</taxon>
        <taxon>Gammaproteobacteria</taxon>
        <taxon>Pseudomonadales</taxon>
        <taxon>Pseudomonadaceae</taxon>
        <taxon>Pseudomonas</taxon>
    </lineage>
</organism>
<dbReference type="GO" id="GO:0004392">
    <property type="term" value="F:heme oxygenase (decyclizing) activity"/>
    <property type="evidence" value="ECO:0007669"/>
    <property type="project" value="InterPro"/>
</dbReference>
<dbReference type="SUPFAM" id="SSF48613">
    <property type="entry name" value="Heme oxygenase-like"/>
    <property type="match status" value="1"/>
</dbReference>
<dbReference type="Gene3D" id="1.20.910.10">
    <property type="entry name" value="Heme oxygenase-like"/>
    <property type="match status" value="1"/>
</dbReference>
<dbReference type="Pfam" id="PF01126">
    <property type="entry name" value="Heme_oxygenase"/>
    <property type="match status" value="1"/>
</dbReference>
<dbReference type="CDD" id="cd19166">
    <property type="entry name" value="HemeO-bac"/>
    <property type="match status" value="1"/>
</dbReference>
<protein>
    <submittedName>
        <fullName evidence="1">Biliverdin-producing heme oxygenase</fullName>
    </submittedName>
</protein>
<dbReference type="AlphaFoldDB" id="A0AAI8KAX2"/>
<keyword evidence="2" id="KW-1185">Reference proteome</keyword>
<evidence type="ECO:0000313" key="2">
    <source>
        <dbReference type="Proteomes" id="UP000258127"/>
    </source>
</evidence>
<gene>
    <name evidence="1" type="ORF">DZC75_07310</name>
</gene>
<proteinExistence type="predicted"/>
<evidence type="ECO:0000313" key="1">
    <source>
        <dbReference type="EMBL" id="AXO87828.1"/>
    </source>
</evidence>
<dbReference type="GO" id="GO:0006788">
    <property type="term" value="P:heme oxidation"/>
    <property type="evidence" value="ECO:0007669"/>
    <property type="project" value="InterPro"/>
</dbReference>
<name>A0AAI8KAX2_9PSED</name>
<dbReference type="RefSeq" id="WP_116887904.1">
    <property type="nucleotide sequence ID" value="NZ_CP031641.1"/>
</dbReference>
<dbReference type="InterPro" id="IPR016053">
    <property type="entry name" value="Haem_Oase-like"/>
</dbReference>
<dbReference type="InterPro" id="IPR016084">
    <property type="entry name" value="Haem_Oase-like_multi-hlx"/>
</dbReference>
<reference evidence="1 2" key="1">
    <citation type="submission" date="2018-08" db="EMBL/GenBank/DDBJ databases">
        <authorList>
            <person name="Lee Y."/>
            <person name="Kakembo D."/>
        </authorList>
    </citation>
    <scope>NUCLEOTIDE SEQUENCE [LARGE SCALE GENOMIC DNA]</scope>
    <source>
        <strain evidence="1 2">JBCS1880</strain>
    </source>
</reference>
<accession>A0AAI8KAX2</accession>
<sequence>MPDTPRPPSSPLLLALRQGTHACHKTLETRLPFFSDAFDLHAYRRLVAAYHGFHAPLEARLSDYQDDDRHKAPTLRRDLQALGLTVAQIDALPLCRDLPIITDHAHALGVMYVLEGSTLGGQVLKRAMAQRLGIDADSGGGFLDVYGSATASRWRSFLQRLEQAPTSPAAVADSVACAVATFECFAQWLDTCQVLLPSDERSHISV</sequence>
<dbReference type="EMBL" id="CP031641">
    <property type="protein sequence ID" value="AXO87828.1"/>
    <property type="molecule type" value="Genomic_DNA"/>
</dbReference>
<dbReference type="Proteomes" id="UP000258127">
    <property type="component" value="Chromosome"/>
</dbReference>